<dbReference type="InterPro" id="IPR017937">
    <property type="entry name" value="Thioredoxin_CS"/>
</dbReference>
<dbReference type="CDD" id="cd02961">
    <property type="entry name" value="PDI_a_family"/>
    <property type="match status" value="2"/>
</dbReference>
<dbReference type="GO" id="GO:0006457">
    <property type="term" value="P:protein folding"/>
    <property type="evidence" value="ECO:0007669"/>
    <property type="project" value="TreeGrafter"/>
</dbReference>
<proteinExistence type="inferred from homology"/>
<evidence type="ECO:0000256" key="11">
    <source>
        <dbReference type="PIRSR" id="PIRSR605792-51"/>
    </source>
</evidence>
<feature type="region of interest" description="Disordered" evidence="14">
    <location>
        <begin position="673"/>
        <end position="713"/>
    </location>
</feature>
<feature type="disulfide bond" description="Redox-active" evidence="11">
    <location>
        <begin position="591"/>
        <end position="594"/>
    </location>
</feature>
<reference evidence="17" key="1">
    <citation type="submission" date="2022-11" db="UniProtKB">
        <authorList>
            <consortium name="WormBaseParasite"/>
        </authorList>
    </citation>
    <scope>IDENTIFICATION</scope>
</reference>
<keyword evidence="9 13" id="KW-0413">Isomerase</keyword>
<dbReference type="InterPro" id="IPR013766">
    <property type="entry name" value="Thioredoxin_domain"/>
</dbReference>
<feature type="disulfide bond" description="Redox-active" evidence="11">
    <location>
        <begin position="239"/>
        <end position="242"/>
    </location>
</feature>
<name>A0A914WED8_9BILA</name>
<feature type="compositionally biased region" description="Basic and acidic residues" evidence="14">
    <location>
        <begin position="675"/>
        <end position="713"/>
    </location>
</feature>
<dbReference type="InterPro" id="IPR005788">
    <property type="entry name" value="PDI_thioredoxin-like_dom"/>
</dbReference>
<keyword evidence="7" id="KW-0256">Endoplasmic reticulum</keyword>
<sequence length="713" mass="80514">MASVTFRAQRFKPRALAKTFGDSPDDKGHTTRRLGKRQLFAEPVEVVVVPPSAGRVTRVVWSKEETIAMVPRVLAVVFLAAVVLAGDGVEWEMDEGVAILTEKNFDGFLEMHPTALIEFYAPWCGHCKKLGPEYEKAAKALADKSPAVPLAKVDTTIEAELGKRYDIKGYPTLKFWKDGTPTEYDGPREADGIIDWVAQRTDPNYKPEPEAVKTLTVENFDEFVAANELVLVEFYAPWCGHCKQLAPEFEKAAKKLLAQPKPIALGKVDATVERSLGDKFGVSGYPTLKILRNGKRFDYNGPRDAAGIVTYMMEQSKPAARKLDSVKDAQRMMSKDDVTIIGFFATDDSKLFENFADAAESTREEFTAVGYTLDPEVIKHFKAKINDVILFFPERYWSKSQPKTKIFNKPSTTQEEMLSFWRDNATPLVGHRTQANIKTRYSKFPLVVVYYSVDFSVQHREGTQYWRNKVLELAQPYMEKFRFAISDEEEFAKELEEVGLGDSGLEHNVLVFGYDGKKYPMDPKQYDGDFDENFPEFMKKISEAKIKAYVKSAPAPKDDKSPLRTLVGSTFAKVALDESKDVLVEFYAPWCGHCKAFEPKYKQLAAKLQAEQPNLILAKYDATANDAPENFNVEGFPTIYFAPSGKKETPIKYNGNRDLDDLTKFMKQHAVKSFQDAKNKKVDEKKADGKKADDKKADEKKPGEQKKKKSDEL</sequence>
<dbReference type="PRINTS" id="PR00421">
    <property type="entry name" value="THIOREDOXIN"/>
</dbReference>
<dbReference type="Pfam" id="PF00085">
    <property type="entry name" value="Thioredoxin"/>
    <property type="match status" value="3"/>
</dbReference>
<evidence type="ECO:0000256" key="12">
    <source>
        <dbReference type="RuleBase" id="RU004208"/>
    </source>
</evidence>
<dbReference type="PROSITE" id="PS51352">
    <property type="entry name" value="THIOREDOXIN_2"/>
    <property type="match status" value="3"/>
</dbReference>
<dbReference type="AlphaFoldDB" id="A0A914WED8"/>
<dbReference type="GO" id="GO:0009986">
    <property type="term" value="C:cell surface"/>
    <property type="evidence" value="ECO:0007669"/>
    <property type="project" value="TreeGrafter"/>
</dbReference>
<evidence type="ECO:0000256" key="8">
    <source>
        <dbReference type="ARBA" id="ARBA00023157"/>
    </source>
</evidence>
<feature type="domain" description="Thioredoxin" evidence="15">
    <location>
        <begin position="68"/>
        <end position="182"/>
    </location>
</feature>
<accession>A0A914WED8</accession>
<evidence type="ECO:0000256" key="7">
    <source>
        <dbReference type="ARBA" id="ARBA00022824"/>
    </source>
</evidence>
<dbReference type="InterPro" id="IPR036249">
    <property type="entry name" value="Thioredoxin-like_sf"/>
</dbReference>
<dbReference type="PROSITE" id="PS00194">
    <property type="entry name" value="THIOREDOXIN_1"/>
    <property type="match status" value="2"/>
</dbReference>
<dbReference type="GO" id="GO:0003810">
    <property type="term" value="F:protein-glutamine gamma-glutamyltransferase activity"/>
    <property type="evidence" value="ECO:0007669"/>
    <property type="project" value="UniProtKB-ARBA"/>
</dbReference>
<evidence type="ECO:0000313" key="16">
    <source>
        <dbReference type="Proteomes" id="UP000887566"/>
    </source>
</evidence>
<feature type="domain" description="Thioredoxin" evidence="15">
    <location>
        <begin position="542"/>
        <end position="671"/>
    </location>
</feature>
<evidence type="ECO:0000256" key="4">
    <source>
        <dbReference type="ARBA" id="ARBA00012723"/>
    </source>
</evidence>
<dbReference type="InterPro" id="IPR005792">
    <property type="entry name" value="Prot_disulphide_isomerase"/>
</dbReference>
<dbReference type="PANTHER" id="PTHR18929:SF210">
    <property type="entry name" value="PROTEIN DISULFIDE-ISOMERASE A4"/>
    <property type="match status" value="1"/>
</dbReference>
<evidence type="ECO:0000256" key="5">
    <source>
        <dbReference type="ARBA" id="ARBA00022729"/>
    </source>
</evidence>
<dbReference type="FunFam" id="3.40.30.10:FF:000017">
    <property type="entry name" value="Protein disulfide-isomerase A4"/>
    <property type="match status" value="1"/>
</dbReference>
<dbReference type="FunFam" id="3.40.30.10:FF:000023">
    <property type="entry name" value="Protein disulfide-isomerase"/>
    <property type="match status" value="1"/>
</dbReference>
<evidence type="ECO:0000256" key="3">
    <source>
        <dbReference type="ARBA" id="ARBA00006347"/>
    </source>
</evidence>
<evidence type="ECO:0000313" key="17">
    <source>
        <dbReference type="WBParaSite" id="PSAMB.scaffold39size102378.g3563.t1"/>
    </source>
</evidence>
<feature type="domain" description="Thioredoxin" evidence="15">
    <location>
        <begin position="187"/>
        <end position="335"/>
    </location>
</feature>
<keyword evidence="6" id="KW-0677">Repeat</keyword>
<keyword evidence="8 11" id="KW-1015">Disulfide bond</keyword>
<dbReference type="NCBIfam" id="TIGR01130">
    <property type="entry name" value="ER_PDI_fam"/>
    <property type="match status" value="1"/>
</dbReference>
<dbReference type="Gene3D" id="3.40.30.10">
    <property type="entry name" value="Glutaredoxin"/>
    <property type="match status" value="5"/>
</dbReference>
<protein>
    <recommendedName>
        <fullName evidence="4 13">Protein disulfide-isomerase</fullName>
        <ecNumber evidence="4 13">5.3.4.1</ecNumber>
    </recommendedName>
</protein>
<dbReference type="GO" id="GO:0034976">
    <property type="term" value="P:response to endoplasmic reticulum stress"/>
    <property type="evidence" value="ECO:0007669"/>
    <property type="project" value="TreeGrafter"/>
</dbReference>
<keyword evidence="5" id="KW-0732">Signal</keyword>
<evidence type="ECO:0000259" key="15">
    <source>
        <dbReference type="PROSITE" id="PS51352"/>
    </source>
</evidence>
<dbReference type="GO" id="GO:0003756">
    <property type="term" value="F:protein disulfide isomerase activity"/>
    <property type="evidence" value="ECO:0007669"/>
    <property type="project" value="UniProtKB-EC"/>
</dbReference>
<dbReference type="FunFam" id="3.40.30.10:FF:000403">
    <property type="entry name" value="Protein disulfide-isomerase A4"/>
    <property type="match status" value="1"/>
</dbReference>
<comment type="similarity">
    <text evidence="3 12">Belongs to the protein disulfide isomerase family.</text>
</comment>
<evidence type="ECO:0000256" key="14">
    <source>
        <dbReference type="SAM" id="MobiDB-lite"/>
    </source>
</evidence>
<keyword evidence="16" id="KW-1185">Reference proteome</keyword>
<dbReference type="Pfam" id="PF13848">
    <property type="entry name" value="Thioredoxin_6"/>
    <property type="match status" value="1"/>
</dbReference>
<dbReference type="Proteomes" id="UP000887566">
    <property type="component" value="Unplaced"/>
</dbReference>
<dbReference type="NCBIfam" id="TIGR01126">
    <property type="entry name" value="pdi_dom"/>
    <property type="match status" value="3"/>
</dbReference>
<evidence type="ECO:0000256" key="9">
    <source>
        <dbReference type="ARBA" id="ARBA00023235"/>
    </source>
</evidence>
<dbReference type="GO" id="GO:0005788">
    <property type="term" value="C:endoplasmic reticulum lumen"/>
    <property type="evidence" value="ECO:0007669"/>
    <property type="project" value="UniProtKB-SubCell"/>
</dbReference>
<evidence type="ECO:0000256" key="6">
    <source>
        <dbReference type="ARBA" id="ARBA00022737"/>
    </source>
</evidence>
<dbReference type="EC" id="5.3.4.1" evidence="4 13"/>
<evidence type="ECO:0000256" key="10">
    <source>
        <dbReference type="ARBA" id="ARBA00023284"/>
    </source>
</evidence>
<comment type="catalytic activity">
    <reaction evidence="1 13">
        <text>Catalyzes the rearrangement of -S-S- bonds in proteins.</text>
        <dbReference type="EC" id="5.3.4.1"/>
    </reaction>
</comment>
<dbReference type="CDD" id="cd02995">
    <property type="entry name" value="PDI_a_PDI_a'_C"/>
    <property type="match status" value="1"/>
</dbReference>
<evidence type="ECO:0000256" key="13">
    <source>
        <dbReference type="RuleBase" id="RU361130"/>
    </source>
</evidence>
<dbReference type="WBParaSite" id="PSAMB.scaffold39size102378.g3563.t1">
    <property type="protein sequence ID" value="PSAMB.scaffold39size102378.g3563.t1"/>
    <property type="gene ID" value="PSAMB.scaffold39size102378.g3563"/>
</dbReference>
<dbReference type="SUPFAM" id="SSF52833">
    <property type="entry name" value="Thioredoxin-like"/>
    <property type="match status" value="5"/>
</dbReference>
<organism evidence="16 17">
    <name type="scientific">Plectus sambesii</name>
    <dbReference type="NCBI Taxonomy" id="2011161"/>
    <lineage>
        <taxon>Eukaryota</taxon>
        <taxon>Metazoa</taxon>
        <taxon>Ecdysozoa</taxon>
        <taxon>Nematoda</taxon>
        <taxon>Chromadorea</taxon>
        <taxon>Plectida</taxon>
        <taxon>Plectina</taxon>
        <taxon>Plectoidea</taxon>
        <taxon>Plectidae</taxon>
        <taxon>Plectus</taxon>
    </lineage>
</organism>
<keyword evidence="10 11" id="KW-0676">Redox-active center</keyword>
<evidence type="ECO:0000256" key="1">
    <source>
        <dbReference type="ARBA" id="ARBA00001182"/>
    </source>
</evidence>
<dbReference type="PANTHER" id="PTHR18929">
    <property type="entry name" value="PROTEIN DISULFIDE ISOMERASE"/>
    <property type="match status" value="1"/>
</dbReference>
<comment type="subcellular location">
    <subcellularLocation>
        <location evidence="2">Endoplasmic reticulum lumen</location>
    </subcellularLocation>
</comment>
<evidence type="ECO:0000256" key="2">
    <source>
        <dbReference type="ARBA" id="ARBA00004319"/>
    </source>
</evidence>